<dbReference type="EMBL" id="ODYU01009932">
    <property type="protein sequence ID" value="SOQ54679.1"/>
    <property type="molecule type" value="Genomic_DNA"/>
</dbReference>
<name>A0A2H1WNN7_SPOFR</name>
<gene>
    <name evidence="2" type="ORF">SFRICE_013531</name>
</gene>
<feature type="signal peptide" evidence="1">
    <location>
        <begin position="1"/>
        <end position="17"/>
    </location>
</feature>
<accession>A0A2H1WNN7</accession>
<organism evidence="2">
    <name type="scientific">Spodoptera frugiperda</name>
    <name type="common">Fall armyworm</name>
    <dbReference type="NCBI Taxonomy" id="7108"/>
    <lineage>
        <taxon>Eukaryota</taxon>
        <taxon>Metazoa</taxon>
        <taxon>Ecdysozoa</taxon>
        <taxon>Arthropoda</taxon>
        <taxon>Hexapoda</taxon>
        <taxon>Insecta</taxon>
        <taxon>Pterygota</taxon>
        <taxon>Neoptera</taxon>
        <taxon>Endopterygota</taxon>
        <taxon>Lepidoptera</taxon>
        <taxon>Glossata</taxon>
        <taxon>Ditrysia</taxon>
        <taxon>Noctuoidea</taxon>
        <taxon>Noctuidae</taxon>
        <taxon>Amphipyrinae</taxon>
        <taxon>Spodoptera</taxon>
    </lineage>
</organism>
<proteinExistence type="predicted"/>
<sequence>MVKVGLSCTVTLRVVVCTSVYLFGNKRLDDITVWESHASARMGRLDWSDTTVSQKTDVKQRLRCVS</sequence>
<keyword evidence="1" id="KW-0732">Signal</keyword>
<dbReference type="AlphaFoldDB" id="A0A2H1WNN7"/>
<reference evidence="2" key="1">
    <citation type="submission" date="2016-07" db="EMBL/GenBank/DDBJ databases">
        <authorList>
            <person name="Bretaudeau A."/>
        </authorList>
    </citation>
    <scope>NUCLEOTIDE SEQUENCE</scope>
    <source>
        <strain evidence="2">Rice</strain>
        <tissue evidence="2">Whole body</tissue>
    </source>
</reference>
<feature type="chain" id="PRO_5013870615" evidence="1">
    <location>
        <begin position="18"/>
        <end position="66"/>
    </location>
</feature>
<evidence type="ECO:0000256" key="1">
    <source>
        <dbReference type="SAM" id="SignalP"/>
    </source>
</evidence>
<evidence type="ECO:0000313" key="2">
    <source>
        <dbReference type="EMBL" id="SOQ54679.1"/>
    </source>
</evidence>
<protein>
    <submittedName>
        <fullName evidence="2">SFRICE_013531</fullName>
    </submittedName>
</protein>